<dbReference type="InterPro" id="IPR008969">
    <property type="entry name" value="CarboxyPept-like_regulatory"/>
</dbReference>
<dbReference type="AlphaFoldDB" id="A0A1G8ED82"/>
<gene>
    <name evidence="2" type="ORF">SAMN05421827_1367</name>
</gene>
<sequence length="413" mass="47061">MKSLLTLFLLFIGNICLAQQNYVLSGTVKDKHGEALPGAGVYISGYKIATVSNNKGDYALQLKPGNYDILVQLIGYKALNKNIIISDKSIKIDLVLEESVTQLNEVTIKPDPNRANYLAMFSDFFIGTTPNAEQCKMINPNVLLIDYDNEESKLTVKTNQFLIIENQALGYRIKYLVNNFEYSSRTKIIYYEGFPYYEDLKGSIRKKKIWAKKRLTAYLGSPQHFFTSLYNGKATEEGFIINKLITQPNRDKPSDSAIRANIKRLTKVQEGLLRKTINLNHGDSLSYWIRKKNLPDGISILNRSPVAQDTLVHTHNQNIKSINFSDKLYIIYTKEKEDPLFANRIGLSISRPLDMPDYQISTITLQVAPVYFYENGGIYNPRAMLYAGYWGWEKIADSVPMDYLPPADVELKK</sequence>
<dbReference type="RefSeq" id="WP_090504958.1">
    <property type="nucleotide sequence ID" value="NZ_FNCH01000036.1"/>
</dbReference>
<dbReference type="Proteomes" id="UP000199643">
    <property type="component" value="Unassembled WGS sequence"/>
</dbReference>
<feature type="chain" id="PRO_5011643836" evidence="1">
    <location>
        <begin position="19"/>
        <end position="413"/>
    </location>
</feature>
<organism evidence="2 3">
    <name type="scientific">Pedobacter terrae</name>
    <dbReference type="NCBI Taxonomy" id="405671"/>
    <lineage>
        <taxon>Bacteria</taxon>
        <taxon>Pseudomonadati</taxon>
        <taxon>Bacteroidota</taxon>
        <taxon>Sphingobacteriia</taxon>
        <taxon>Sphingobacteriales</taxon>
        <taxon>Sphingobacteriaceae</taxon>
        <taxon>Pedobacter</taxon>
    </lineage>
</organism>
<reference evidence="3" key="1">
    <citation type="submission" date="2016-10" db="EMBL/GenBank/DDBJ databases">
        <authorList>
            <person name="Varghese N."/>
            <person name="Submissions S."/>
        </authorList>
    </citation>
    <scope>NUCLEOTIDE SEQUENCE [LARGE SCALE GENOMIC DNA]</scope>
    <source>
        <strain evidence="3">DSM 17933</strain>
    </source>
</reference>
<dbReference type="Pfam" id="PF13715">
    <property type="entry name" value="CarbopepD_reg_2"/>
    <property type="match status" value="1"/>
</dbReference>
<keyword evidence="1" id="KW-0732">Signal</keyword>
<dbReference type="Gene3D" id="2.60.40.1120">
    <property type="entry name" value="Carboxypeptidase-like, regulatory domain"/>
    <property type="match status" value="1"/>
</dbReference>
<keyword evidence="3" id="KW-1185">Reference proteome</keyword>
<proteinExistence type="predicted"/>
<dbReference type="EMBL" id="FNCH01000036">
    <property type="protein sequence ID" value="SDH67826.1"/>
    <property type="molecule type" value="Genomic_DNA"/>
</dbReference>
<name>A0A1G8ED82_9SPHI</name>
<dbReference type="SUPFAM" id="SSF49464">
    <property type="entry name" value="Carboxypeptidase regulatory domain-like"/>
    <property type="match status" value="1"/>
</dbReference>
<accession>A0A1G8ED82</accession>
<protein>
    <submittedName>
        <fullName evidence="2">CarboxypepD_reg-like domain-containing protein</fullName>
    </submittedName>
</protein>
<feature type="signal peptide" evidence="1">
    <location>
        <begin position="1"/>
        <end position="18"/>
    </location>
</feature>
<evidence type="ECO:0000313" key="2">
    <source>
        <dbReference type="EMBL" id="SDH67826.1"/>
    </source>
</evidence>
<dbReference type="STRING" id="405671.SAMN05421827_1367"/>
<evidence type="ECO:0000313" key="3">
    <source>
        <dbReference type="Proteomes" id="UP000199643"/>
    </source>
</evidence>
<dbReference type="OrthoDB" id="1223654at2"/>
<evidence type="ECO:0000256" key="1">
    <source>
        <dbReference type="SAM" id="SignalP"/>
    </source>
</evidence>